<sequence length="54" mass="6110">MPEPKRHHTKSKVGRRRSHQALKKTNVQICASCKAPALPHRVCSNCGEYKKAKN</sequence>
<feature type="region of interest" description="Disordered" evidence="6">
    <location>
        <begin position="1"/>
        <end position="21"/>
    </location>
</feature>
<name>A0A2H0VF53_9BACT</name>
<dbReference type="InterPro" id="IPR044957">
    <property type="entry name" value="Ribosomal_bL32_bact"/>
</dbReference>
<evidence type="ECO:0000256" key="6">
    <source>
        <dbReference type="SAM" id="MobiDB-lite"/>
    </source>
</evidence>
<comment type="caution">
    <text evidence="7">The sequence shown here is derived from an EMBL/GenBank/DDBJ whole genome shotgun (WGS) entry which is preliminary data.</text>
</comment>
<dbReference type="AlphaFoldDB" id="A0A2H0VF53"/>
<dbReference type="GO" id="GO:0015934">
    <property type="term" value="C:large ribosomal subunit"/>
    <property type="evidence" value="ECO:0007669"/>
    <property type="project" value="InterPro"/>
</dbReference>
<evidence type="ECO:0000256" key="2">
    <source>
        <dbReference type="ARBA" id="ARBA00022980"/>
    </source>
</evidence>
<evidence type="ECO:0000256" key="5">
    <source>
        <dbReference type="HAMAP-Rule" id="MF_00340"/>
    </source>
</evidence>
<dbReference type="InterPro" id="IPR011332">
    <property type="entry name" value="Ribosomal_zn-bd"/>
</dbReference>
<dbReference type="PANTHER" id="PTHR35534">
    <property type="entry name" value="50S RIBOSOMAL PROTEIN L32"/>
    <property type="match status" value="1"/>
</dbReference>
<keyword evidence="2 5" id="KW-0689">Ribosomal protein</keyword>
<protein>
    <recommendedName>
        <fullName evidence="4 5">Large ribosomal subunit protein bL32</fullName>
    </recommendedName>
</protein>
<dbReference type="HAMAP" id="MF_00340">
    <property type="entry name" value="Ribosomal_bL32"/>
    <property type="match status" value="1"/>
</dbReference>
<proteinExistence type="inferred from homology"/>
<dbReference type="SUPFAM" id="SSF57829">
    <property type="entry name" value="Zn-binding ribosomal proteins"/>
    <property type="match status" value="1"/>
</dbReference>
<dbReference type="NCBIfam" id="TIGR01031">
    <property type="entry name" value="rpmF_bact"/>
    <property type="match status" value="1"/>
</dbReference>
<dbReference type="Pfam" id="PF01783">
    <property type="entry name" value="Ribosomal_L32p"/>
    <property type="match status" value="1"/>
</dbReference>
<reference evidence="8" key="1">
    <citation type="submission" date="2017-09" db="EMBL/GenBank/DDBJ databases">
        <title>Depth-based differentiation of microbial function through sediment-hosted aquifers and enrichment of novel symbionts in the deep terrestrial subsurface.</title>
        <authorList>
            <person name="Probst A.J."/>
            <person name="Ladd B."/>
            <person name="Jarett J.K."/>
            <person name="Geller-Mcgrath D.E."/>
            <person name="Sieber C.M.K."/>
            <person name="Emerson J.B."/>
            <person name="Anantharaman K."/>
            <person name="Thomas B.C."/>
            <person name="Malmstrom R."/>
            <person name="Stieglmeier M."/>
            <person name="Klingl A."/>
            <person name="Woyke T."/>
            <person name="Ryan C.M."/>
            <person name="Banfield J.F."/>
        </authorList>
    </citation>
    <scope>NUCLEOTIDE SEQUENCE [LARGE SCALE GENOMIC DNA]</scope>
</reference>
<dbReference type="EMBL" id="PFAH01000010">
    <property type="protein sequence ID" value="PIR97732.1"/>
    <property type="molecule type" value="Genomic_DNA"/>
</dbReference>
<evidence type="ECO:0000313" key="7">
    <source>
        <dbReference type="EMBL" id="PIR97732.1"/>
    </source>
</evidence>
<dbReference type="GO" id="GO:0006412">
    <property type="term" value="P:translation"/>
    <property type="evidence" value="ECO:0007669"/>
    <property type="project" value="UniProtKB-UniRule"/>
</dbReference>
<dbReference type="GO" id="GO:0003735">
    <property type="term" value="F:structural constituent of ribosome"/>
    <property type="evidence" value="ECO:0007669"/>
    <property type="project" value="InterPro"/>
</dbReference>
<comment type="similarity">
    <text evidence="1 5">Belongs to the bacterial ribosomal protein bL32 family.</text>
</comment>
<gene>
    <name evidence="5" type="primary">rpmF</name>
    <name evidence="7" type="ORF">COT89_03075</name>
</gene>
<keyword evidence="3 5" id="KW-0687">Ribonucleoprotein</keyword>
<evidence type="ECO:0000256" key="1">
    <source>
        <dbReference type="ARBA" id="ARBA00008560"/>
    </source>
</evidence>
<dbReference type="InterPro" id="IPR002677">
    <property type="entry name" value="Ribosomal_bL32"/>
</dbReference>
<evidence type="ECO:0000256" key="4">
    <source>
        <dbReference type="ARBA" id="ARBA00035178"/>
    </source>
</evidence>
<evidence type="ECO:0000256" key="3">
    <source>
        <dbReference type="ARBA" id="ARBA00023274"/>
    </source>
</evidence>
<accession>A0A2H0VF53</accession>
<dbReference type="Proteomes" id="UP000231466">
    <property type="component" value="Unassembled WGS sequence"/>
</dbReference>
<organism evidence="7 8">
    <name type="scientific">Candidatus Colwellbacteria bacterium CG10_big_fil_rev_8_21_14_0_10_42_22</name>
    <dbReference type="NCBI Taxonomy" id="1974540"/>
    <lineage>
        <taxon>Bacteria</taxon>
        <taxon>Candidatus Colwelliibacteriota</taxon>
    </lineage>
</organism>
<evidence type="ECO:0000313" key="8">
    <source>
        <dbReference type="Proteomes" id="UP000231466"/>
    </source>
</evidence>
<dbReference type="PANTHER" id="PTHR35534:SF1">
    <property type="entry name" value="LARGE RIBOSOMAL SUBUNIT PROTEIN BL32"/>
    <property type="match status" value="1"/>
</dbReference>